<dbReference type="SUPFAM" id="SSF51338">
    <property type="entry name" value="Composite domain of metallo-dependent hydrolases"/>
    <property type="match status" value="1"/>
</dbReference>
<dbReference type="InterPro" id="IPR032466">
    <property type="entry name" value="Metal_Hydrolase"/>
</dbReference>
<dbReference type="SUPFAM" id="SSF51556">
    <property type="entry name" value="Metallo-dependent hydrolases"/>
    <property type="match status" value="1"/>
</dbReference>
<evidence type="ECO:0000313" key="3">
    <source>
        <dbReference type="Proteomes" id="UP000198440"/>
    </source>
</evidence>
<dbReference type="InterPro" id="IPR011059">
    <property type="entry name" value="Metal-dep_hydrolase_composite"/>
</dbReference>
<dbReference type="Gene3D" id="2.30.40.10">
    <property type="entry name" value="Urease, subunit C, domain 1"/>
    <property type="match status" value="2"/>
</dbReference>
<feature type="domain" description="Amidohydrolase 3" evidence="1">
    <location>
        <begin position="225"/>
        <end position="395"/>
    </location>
</feature>
<sequence length="401" mass="43205">MFTFEGARVYLPGEIAETTVTVANGQIAEIGGPVQGEVIDAHGLILAPALIDVHGDAFERQLMPRPGVFFPTQTAVIDTDRQLAANGIATAYHAITLGWEPGLRDVARARDLMQAMRDLAPRLTVENRVQLRWETFAFEALDVITWALDGPLLPSVAFNDHTSMTMRAYDVAIQDRAFELSPDFSIAALDDDRMKKRTASKAQRAGLGEADYIALLGKIWDRRDAVPDAIKQVADMARRAGAPMLSHDDTRAETRAWFRDLGARVAEFPMVMEAAQAARAGGDPIIFGAPNAARGGSHIGSLGAGDMVEAGLCDALASDYFYPAMLAAIAKLDHEQRADRLALWSLVSTGPARAMQLDDRGTIAAGKRADLVLVDWPEGSVPAIQGTWVAGRCAYRGLPAG</sequence>
<dbReference type="InterPro" id="IPR013108">
    <property type="entry name" value="Amidohydro_3"/>
</dbReference>
<dbReference type="AlphaFoldDB" id="A0A239KAE2"/>
<dbReference type="PANTHER" id="PTHR43135:SF3">
    <property type="entry name" value="ALPHA-D-RIBOSE 1-METHYLPHOSPHONATE 5-TRIPHOSPHATE DIPHOSPHATASE"/>
    <property type="match status" value="1"/>
</dbReference>
<protein>
    <submittedName>
        <fullName evidence="2">Alpha-D-ribose 1-methylphosphonate 5-triphosphate diphosphatase</fullName>
    </submittedName>
</protein>
<dbReference type="EMBL" id="FZON01000062">
    <property type="protein sequence ID" value="SNT14738.1"/>
    <property type="molecule type" value="Genomic_DNA"/>
</dbReference>
<reference evidence="2 3" key="1">
    <citation type="submission" date="2017-06" db="EMBL/GenBank/DDBJ databases">
        <authorList>
            <person name="Kim H.J."/>
            <person name="Triplett B.A."/>
        </authorList>
    </citation>
    <scope>NUCLEOTIDE SEQUENCE [LARGE SCALE GENOMIC DNA]</scope>
    <source>
        <strain evidence="2 3">DSM 11445</strain>
    </source>
</reference>
<dbReference type="NCBIfam" id="NF011987">
    <property type="entry name" value="PRK15446.2-3"/>
    <property type="match status" value="1"/>
</dbReference>
<evidence type="ECO:0000259" key="1">
    <source>
        <dbReference type="Pfam" id="PF07969"/>
    </source>
</evidence>
<dbReference type="GO" id="GO:0019700">
    <property type="term" value="P:organic phosphonate catabolic process"/>
    <property type="evidence" value="ECO:0007669"/>
    <property type="project" value="InterPro"/>
</dbReference>
<dbReference type="OrthoDB" id="9785413at2"/>
<accession>A0A239KAE2</accession>
<proteinExistence type="predicted"/>
<dbReference type="GO" id="GO:0016810">
    <property type="term" value="F:hydrolase activity, acting on carbon-nitrogen (but not peptide) bonds"/>
    <property type="evidence" value="ECO:0007669"/>
    <property type="project" value="InterPro"/>
</dbReference>
<dbReference type="Pfam" id="PF07969">
    <property type="entry name" value="Amidohydro_3"/>
    <property type="match status" value="1"/>
</dbReference>
<gene>
    <name evidence="2" type="ORF">SAMN04488078_106226</name>
</gene>
<organism evidence="2 3">
    <name type="scientific">Antarctobacter heliothermus</name>
    <dbReference type="NCBI Taxonomy" id="74033"/>
    <lineage>
        <taxon>Bacteria</taxon>
        <taxon>Pseudomonadati</taxon>
        <taxon>Pseudomonadota</taxon>
        <taxon>Alphaproteobacteria</taxon>
        <taxon>Rhodobacterales</taxon>
        <taxon>Roseobacteraceae</taxon>
        <taxon>Antarctobacter</taxon>
    </lineage>
</organism>
<evidence type="ECO:0000313" key="2">
    <source>
        <dbReference type="EMBL" id="SNT14738.1"/>
    </source>
</evidence>
<dbReference type="Proteomes" id="UP000198440">
    <property type="component" value="Unassembled WGS sequence"/>
</dbReference>
<name>A0A239KAE2_9RHOB</name>
<dbReference type="InterPro" id="IPR012696">
    <property type="entry name" value="PhnM"/>
</dbReference>
<dbReference type="PIRSF" id="PIRSF038971">
    <property type="entry name" value="PhnM"/>
    <property type="match status" value="1"/>
</dbReference>
<dbReference type="InterPro" id="IPR051781">
    <property type="entry name" value="Metallo-dep_Hydrolase"/>
</dbReference>
<dbReference type="PANTHER" id="PTHR43135">
    <property type="entry name" value="ALPHA-D-RIBOSE 1-METHYLPHOSPHONATE 5-TRIPHOSPHATE DIPHOSPHATASE"/>
    <property type="match status" value="1"/>
</dbReference>
<dbReference type="RefSeq" id="WP_089279922.1">
    <property type="nucleotide sequence ID" value="NZ_FZON01000062.1"/>
</dbReference>